<sequence>MIKIKLKNAAEIEDWYAEQVTDIIKDKIANYSSDITSIYAHKIITQLDDHAIRDLLTMPISGLIEKHTWAKAYYEVACFVSEFSDLHEYLKELYQIRGYAHHKCVAEYQREREEYLNKYKGNNFIDVMKNQFHSPCSAPDSVICQNNKNMEEFISSVSEEFDKVNDDLSKIINYDFLDEDTGSGKKDKSSIRAEYVKRLGIRVCPYCNQQYIYYFGDSRYLGDLDHIRPKSKFALFSMSMYNLVPACKPCNQLFKRSSTKQILNPYEEGFSNDAYLHLNYKNVRELVGIDPVTDMEWRVNKGLNRYPDKQKNEVISQNIDNAIKLFELDEVYKGHADEIQLALKRRFYYDWKYRNIVKSLVGTSSLITPKLFYGVSFDEEKYQDELMSKAIDDVVWRN</sequence>
<dbReference type="Gene3D" id="1.10.30.50">
    <property type="match status" value="1"/>
</dbReference>
<dbReference type="GeneID" id="89510430"/>
<dbReference type="OrthoDB" id="9816185at2"/>
<gene>
    <name evidence="2" type="ORF">SAMN02745229_01188</name>
</gene>
<dbReference type="EMBL" id="FQXK01000009">
    <property type="protein sequence ID" value="SHH92661.1"/>
    <property type="molecule type" value="Genomic_DNA"/>
</dbReference>
<dbReference type="InterPro" id="IPR003615">
    <property type="entry name" value="HNH_nuc"/>
</dbReference>
<reference evidence="3" key="1">
    <citation type="submission" date="2016-11" db="EMBL/GenBank/DDBJ databases">
        <authorList>
            <person name="Varghese N."/>
            <person name="Submissions S."/>
        </authorList>
    </citation>
    <scope>NUCLEOTIDE SEQUENCE [LARGE SCALE GENOMIC DNA]</scope>
    <source>
        <strain evidence="3">DSM 3071</strain>
    </source>
</reference>
<name>A0A1M5WYS2_BUTFI</name>
<dbReference type="CDD" id="cd00085">
    <property type="entry name" value="HNHc"/>
    <property type="match status" value="1"/>
</dbReference>
<feature type="domain" description="HNH nuclease" evidence="1">
    <location>
        <begin position="190"/>
        <end position="252"/>
    </location>
</feature>
<accession>A0A1M5WYS2</accession>
<dbReference type="AlphaFoldDB" id="A0A1M5WYS2"/>
<dbReference type="STRING" id="1121131.SAMN02745229_01188"/>
<dbReference type="SMART" id="SM00507">
    <property type="entry name" value="HNHc"/>
    <property type="match status" value="1"/>
</dbReference>
<keyword evidence="3" id="KW-1185">Reference proteome</keyword>
<dbReference type="Proteomes" id="UP000184278">
    <property type="component" value="Unassembled WGS sequence"/>
</dbReference>
<proteinExistence type="predicted"/>
<evidence type="ECO:0000313" key="3">
    <source>
        <dbReference type="Proteomes" id="UP000184278"/>
    </source>
</evidence>
<organism evidence="2 3">
    <name type="scientific">Butyrivibrio fibrisolvens DSM 3071</name>
    <dbReference type="NCBI Taxonomy" id="1121131"/>
    <lineage>
        <taxon>Bacteria</taxon>
        <taxon>Bacillati</taxon>
        <taxon>Bacillota</taxon>
        <taxon>Clostridia</taxon>
        <taxon>Lachnospirales</taxon>
        <taxon>Lachnospiraceae</taxon>
        <taxon>Butyrivibrio</taxon>
    </lineage>
</organism>
<protein>
    <recommendedName>
        <fullName evidence="1">HNH nuclease domain-containing protein</fullName>
    </recommendedName>
</protein>
<evidence type="ECO:0000313" key="2">
    <source>
        <dbReference type="EMBL" id="SHH92661.1"/>
    </source>
</evidence>
<dbReference type="RefSeq" id="WP_073386265.1">
    <property type="nucleotide sequence ID" value="NZ_FQXK01000009.1"/>
</dbReference>
<evidence type="ECO:0000259" key="1">
    <source>
        <dbReference type="SMART" id="SM00507"/>
    </source>
</evidence>